<evidence type="ECO:0000256" key="1">
    <source>
        <dbReference type="SAM" id="Phobius"/>
    </source>
</evidence>
<dbReference type="EMBL" id="JAESVP010000012">
    <property type="protein sequence ID" value="MBL4929937.1"/>
    <property type="molecule type" value="Genomic_DNA"/>
</dbReference>
<protein>
    <submittedName>
        <fullName evidence="2">DUF2484 family protein</fullName>
    </submittedName>
</protein>
<organism evidence="2 3">
    <name type="scientific">Fuscibacter oryzae</name>
    <dbReference type="NCBI Taxonomy" id="2803939"/>
    <lineage>
        <taxon>Bacteria</taxon>
        <taxon>Pseudomonadati</taxon>
        <taxon>Pseudomonadota</taxon>
        <taxon>Alphaproteobacteria</taxon>
        <taxon>Rhodobacterales</taxon>
        <taxon>Paracoccaceae</taxon>
        <taxon>Fuscibacter</taxon>
    </lineage>
</organism>
<evidence type="ECO:0000313" key="3">
    <source>
        <dbReference type="Proteomes" id="UP000619033"/>
    </source>
</evidence>
<dbReference type="Pfam" id="PF10658">
    <property type="entry name" value="DUF2484"/>
    <property type="match status" value="1"/>
</dbReference>
<feature type="transmembrane region" description="Helical" evidence="1">
    <location>
        <begin position="43"/>
        <end position="67"/>
    </location>
</feature>
<keyword evidence="3" id="KW-1185">Reference proteome</keyword>
<comment type="caution">
    <text evidence="2">The sequence shown here is derived from an EMBL/GenBank/DDBJ whole genome shotgun (WGS) entry which is preliminary data.</text>
</comment>
<reference evidence="2" key="1">
    <citation type="submission" date="2021-01" db="EMBL/GenBank/DDBJ databases">
        <title>Genome seq and assembly of Tabrizicola sp. KVB23.</title>
        <authorList>
            <person name="Chhetri G."/>
        </authorList>
    </citation>
    <scope>NUCLEOTIDE SEQUENCE</scope>
    <source>
        <strain evidence="2">KVB23</strain>
    </source>
</reference>
<dbReference type="InterPro" id="IPR018919">
    <property type="entry name" value="DUF2484"/>
</dbReference>
<dbReference type="AlphaFoldDB" id="A0A8J7MST1"/>
<sequence length="88" mass="9866">MMAPILCSFLWLIAANLTAMLPSRDHHWRAAYALIAAGVPLLGWITLTGGPLWGMAFLVGGASVLRWPLIRLWRWLRGLALASWQERN</sequence>
<keyword evidence="1" id="KW-0812">Transmembrane</keyword>
<evidence type="ECO:0000313" key="2">
    <source>
        <dbReference type="EMBL" id="MBL4929937.1"/>
    </source>
</evidence>
<keyword evidence="1" id="KW-1133">Transmembrane helix</keyword>
<accession>A0A8J7MST1</accession>
<dbReference type="Proteomes" id="UP000619033">
    <property type="component" value="Unassembled WGS sequence"/>
</dbReference>
<name>A0A8J7MST1_9RHOB</name>
<gene>
    <name evidence="2" type="ORF">JI744_17685</name>
</gene>
<keyword evidence="1" id="KW-0472">Membrane</keyword>
<proteinExistence type="predicted"/>